<evidence type="ECO:0000259" key="1">
    <source>
        <dbReference type="Pfam" id="PF15919"/>
    </source>
</evidence>
<dbReference type="AlphaFoldDB" id="B2TRZ7"/>
<dbReference type="EMBL" id="CP001056">
    <property type="protein sequence ID" value="ACD23149.1"/>
    <property type="molecule type" value="Genomic_DNA"/>
</dbReference>
<feature type="domain" description="HicB-like antitoxin of toxin-antitoxin system" evidence="1">
    <location>
        <begin position="14"/>
        <end position="114"/>
    </location>
</feature>
<dbReference type="PATRIC" id="fig|935198.13.peg.2245"/>
<reference evidence="2" key="1">
    <citation type="submission" date="2009-06" db="EMBL/GenBank/DDBJ databases">
        <authorList>
            <consortium name="US DOE Joint Genome Institute (JGI-PGF)"/>
            <person name="Lucas S."/>
            <person name="Copeland A."/>
            <person name="Lapidus A."/>
            <person name="Glavina del Rio T."/>
            <person name="Dalin E."/>
            <person name="Tice H."/>
            <person name="Bruce D."/>
            <person name="Goodwin L."/>
            <person name="Pitluck S."/>
            <person name="Kyrpides N."/>
            <person name="Mavromatis K."/>
            <person name="Ivanova N."/>
            <person name="Saunders E."/>
            <person name="Brettin T."/>
            <person name="Detter J.C."/>
            <person name="Han C."/>
            <person name="Larimer F."/>
            <person name="Land M."/>
            <person name="Hauser L."/>
            <person name="Markowitz V."/>
            <person name="Cheng J.-F."/>
            <person name="Hugenholtz P."/>
            <person name="Woyke T."/>
            <person name="Wu D."/>
            <person name="Gronow S."/>
            <person name="Klenk H.-P."/>
            <person name="Eisen J.A."/>
        </authorList>
    </citation>
    <scope>NUCLEOTIDE SEQUENCE</scope>
    <source>
        <strain evidence="2">Eklund 17B</strain>
    </source>
</reference>
<name>B2TRZ7_CLOBB</name>
<protein>
    <submittedName>
        <fullName evidence="2">Toxin-antitoxin system, antitoxin component, HicB family</fullName>
    </submittedName>
</protein>
<dbReference type="Gene3D" id="3.30.160.250">
    <property type="match status" value="1"/>
</dbReference>
<gene>
    <name evidence="2" type="ordered locus">CLL_A2289</name>
</gene>
<organism evidence="2">
    <name type="scientific">Clostridium botulinum (strain Eklund 17B / Type B)</name>
    <dbReference type="NCBI Taxonomy" id="935198"/>
    <lineage>
        <taxon>Bacteria</taxon>
        <taxon>Bacillati</taxon>
        <taxon>Bacillota</taxon>
        <taxon>Clostridia</taxon>
        <taxon>Eubacteriales</taxon>
        <taxon>Clostridiaceae</taxon>
        <taxon>Clostridium</taxon>
    </lineage>
</organism>
<dbReference type="PANTHER" id="PTHR34504:SF2">
    <property type="entry name" value="UPF0150 PROTEIN SSL0259"/>
    <property type="match status" value="1"/>
</dbReference>
<dbReference type="HOGENOM" id="CLU_114047_0_2_9"/>
<dbReference type="Pfam" id="PF15919">
    <property type="entry name" value="HicB_lk_antitox"/>
    <property type="match status" value="1"/>
</dbReference>
<reference evidence="2" key="2">
    <citation type="submission" date="2009-08" db="EMBL/GenBank/DDBJ databases">
        <authorList>
            <person name="Shrivastava S."/>
            <person name="Brinkac L.M."/>
            <person name="Dodson R.J."/>
            <person name="Harkins D.M."/>
            <person name="Durkin A.S."/>
            <person name="Sutton G."/>
        </authorList>
    </citation>
    <scope>NUCLEOTIDE SEQUENCE</scope>
    <source>
        <strain evidence="2">Eklund 17B</strain>
    </source>
</reference>
<accession>B2TRZ7</accession>
<proteinExistence type="predicted"/>
<dbReference type="InterPro" id="IPR051404">
    <property type="entry name" value="TA_system_antitoxin"/>
</dbReference>
<dbReference type="InterPro" id="IPR035069">
    <property type="entry name" value="TTHA1013/TTHA0281-like"/>
</dbReference>
<accession>U4P719</accession>
<dbReference type="InterPro" id="IPR031807">
    <property type="entry name" value="HicB-like"/>
</dbReference>
<dbReference type="PANTHER" id="PTHR34504">
    <property type="entry name" value="ANTITOXIN HICB"/>
    <property type="match status" value="1"/>
</dbReference>
<evidence type="ECO:0000313" key="2">
    <source>
        <dbReference type="EMBL" id="ACD23149.1"/>
    </source>
</evidence>
<dbReference type="KEGG" id="cbk:CLL_A2289"/>
<sequence>MNAKDMYVFPAIFTYDNDGISIEFPDLPGCLSCADTTDEAIKMAKEALALHLYGMEEDNESIPKDTPINNLTLLENQIPMLIEVYMPLYRTAIENQSIKKTLTIPQWLNKLAEKNEINFSQILQAALKEQLGIHSTLNK</sequence>
<dbReference type="SUPFAM" id="SSF143100">
    <property type="entry name" value="TTHA1013/TTHA0281-like"/>
    <property type="match status" value="1"/>
</dbReference>